<dbReference type="Gene3D" id="1.10.10.10">
    <property type="entry name" value="Winged helix-like DNA-binding domain superfamily/Winged helix DNA-binding domain"/>
    <property type="match status" value="1"/>
</dbReference>
<feature type="binding site" evidence="7">
    <location>
        <position position="119"/>
    </location>
    <ligand>
        <name>Zn(2+)</name>
        <dbReference type="ChEBI" id="CHEBI:29105"/>
    </ligand>
</feature>
<evidence type="ECO:0000256" key="3">
    <source>
        <dbReference type="ARBA" id="ARBA00022833"/>
    </source>
</evidence>
<evidence type="ECO:0000256" key="5">
    <source>
        <dbReference type="ARBA" id="ARBA00023125"/>
    </source>
</evidence>
<feature type="binding site" evidence="7">
    <location>
        <position position="79"/>
    </location>
    <ligand>
        <name>Zn(2+)</name>
        <dbReference type="ChEBI" id="CHEBI:29105"/>
    </ligand>
</feature>
<keyword evidence="7" id="KW-0479">Metal-binding</keyword>
<evidence type="ECO:0000256" key="7">
    <source>
        <dbReference type="PIRSR" id="PIRSR602481-1"/>
    </source>
</evidence>
<dbReference type="SUPFAM" id="SSF46785">
    <property type="entry name" value="Winged helix' DNA-binding domain"/>
    <property type="match status" value="1"/>
</dbReference>
<dbReference type="GO" id="GO:0008270">
    <property type="term" value="F:zinc ion binding"/>
    <property type="evidence" value="ECO:0007669"/>
    <property type="project" value="TreeGrafter"/>
</dbReference>
<dbReference type="InterPro" id="IPR043135">
    <property type="entry name" value="Fur_C"/>
</dbReference>
<keyword evidence="2" id="KW-0678">Repressor</keyword>
<comment type="cofactor">
    <cofactor evidence="7">
        <name>Zn(2+)</name>
        <dbReference type="ChEBI" id="CHEBI:29105"/>
    </cofactor>
    <text evidence="7">Binds 1 zinc ion per subunit.</text>
</comment>
<dbReference type="EMBL" id="JWHR01000109">
    <property type="protein sequence ID" value="KHS56737.1"/>
    <property type="molecule type" value="Genomic_DNA"/>
</dbReference>
<organism evidence="8 9">
    <name type="scientific">Terrisporobacter othiniensis</name>
    <dbReference type="NCBI Taxonomy" id="1577792"/>
    <lineage>
        <taxon>Bacteria</taxon>
        <taxon>Bacillati</taxon>
        <taxon>Bacillota</taxon>
        <taxon>Clostridia</taxon>
        <taxon>Peptostreptococcales</taxon>
        <taxon>Peptostreptococcaceae</taxon>
        <taxon>Terrisporobacter</taxon>
    </lineage>
</organism>
<dbReference type="STRING" id="1577792.QX51_12210"/>
<evidence type="ECO:0000313" key="8">
    <source>
        <dbReference type="EMBL" id="KHS56737.1"/>
    </source>
</evidence>
<dbReference type="Proteomes" id="UP000031189">
    <property type="component" value="Unassembled WGS sequence"/>
</dbReference>
<comment type="similarity">
    <text evidence="1">Belongs to the Fur family.</text>
</comment>
<reference evidence="8 9" key="1">
    <citation type="submission" date="2014-12" db="EMBL/GenBank/DDBJ databases">
        <title>Draft genome sequence of Terrisporobacter sp. 08-306576, isolated from the blood culture of a bacteremia patient.</title>
        <authorList>
            <person name="Lund L.C."/>
            <person name="Sydenham T.V."/>
            <person name="Hogh S.V."/>
            <person name="Skov M.N."/>
            <person name="Kemp M."/>
            <person name="Justesen U.S."/>
        </authorList>
    </citation>
    <scope>NUCLEOTIDE SEQUENCE [LARGE SCALE GENOMIC DNA]</scope>
    <source>
        <strain evidence="8 9">08-306576</strain>
    </source>
</reference>
<dbReference type="PANTHER" id="PTHR33202">
    <property type="entry name" value="ZINC UPTAKE REGULATION PROTEIN"/>
    <property type="match status" value="1"/>
</dbReference>
<comment type="caution">
    <text evidence="8">The sequence shown here is derived from an EMBL/GenBank/DDBJ whole genome shotgun (WGS) entry which is preliminary data.</text>
</comment>
<dbReference type="InterPro" id="IPR036388">
    <property type="entry name" value="WH-like_DNA-bd_sf"/>
</dbReference>
<evidence type="ECO:0000313" key="9">
    <source>
        <dbReference type="Proteomes" id="UP000031189"/>
    </source>
</evidence>
<evidence type="ECO:0000256" key="6">
    <source>
        <dbReference type="ARBA" id="ARBA00023163"/>
    </source>
</evidence>
<keyword evidence="5" id="KW-0238">DNA-binding</keyword>
<dbReference type="AlphaFoldDB" id="A0A0B3W319"/>
<keyword evidence="9" id="KW-1185">Reference proteome</keyword>
<dbReference type="PANTHER" id="PTHR33202:SF7">
    <property type="entry name" value="FERRIC UPTAKE REGULATION PROTEIN"/>
    <property type="match status" value="1"/>
</dbReference>
<dbReference type="GO" id="GO:0003700">
    <property type="term" value="F:DNA-binding transcription factor activity"/>
    <property type="evidence" value="ECO:0007669"/>
    <property type="project" value="InterPro"/>
</dbReference>
<dbReference type="InterPro" id="IPR002481">
    <property type="entry name" value="FUR"/>
</dbReference>
<protein>
    <submittedName>
        <fullName evidence="8">Fur family transcriptional regulator</fullName>
    </submittedName>
</protein>
<keyword evidence="4" id="KW-0805">Transcription regulation</keyword>
<feature type="binding site" evidence="7">
    <location>
        <position position="122"/>
    </location>
    <ligand>
        <name>Zn(2+)</name>
        <dbReference type="ChEBI" id="CHEBI:29105"/>
    </ligand>
</feature>
<dbReference type="GO" id="GO:1900376">
    <property type="term" value="P:regulation of secondary metabolite biosynthetic process"/>
    <property type="evidence" value="ECO:0007669"/>
    <property type="project" value="TreeGrafter"/>
</dbReference>
<evidence type="ECO:0000256" key="1">
    <source>
        <dbReference type="ARBA" id="ARBA00007957"/>
    </source>
</evidence>
<evidence type="ECO:0000256" key="4">
    <source>
        <dbReference type="ARBA" id="ARBA00023015"/>
    </source>
</evidence>
<accession>A0A0B3W319</accession>
<dbReference type="CDD" id="cd07153">
    <property type="entry name" value="Fur_like"/>
    <property type="match status" value="1"/>
</dbReference>
<evidence type="ECO:0000256" key="2">
    <source>
        <dbReference type="ARBA" id="ARBA00022491"/>
    </source>
</evidence>
<keyword evidence="6" id="KW-0804">Transcription</keyword>
<proteinExistence type="inferred from homology"/>
<dbReference type="GO" id="GO:0045892">
    <property type="term" value="P:negative regulation of DNA-templated transcription"/>
    <property type="evidence" value="ECO:0007669"/>
    <property type="project" value="TreeGrafter"/>
</dbReference>
<dbReference type="InterPro" id="IPR036390">
    <property type="entry name" value="WH_DNA-bd_sf"/>
</dbReference>
<feature type="binding site" evidence="7">
    <location>
        <position position="82"/>
    </location>
    <ligand>
        <name>Zn(2+)</name>
        <dbReference type="ChEBI" id="CHEBI:29105"/>
    </ligand>
</feature>
<name>A0A0B3W319_9FIRM</name>
<dbReference type="Gene3D" id="3.30.1490.190">
    <property type="match status" value="1"/>
</dbReference>
<dbReference type="OrthoDB" id="8659436at2"/>
<sequence>MKFSKQREIILNEVMNSHLHPTADSIYTSLKKDNPGLSLGTVYRNLSQLTENGYISKLSIPNQSDRYDKNIKPHAHLICERCNNIYDIESETISKFINDLSNEQNLSILNYDIVLQGICKNCKED</sequence>
<dbReference type="Pfam" id="PF01475">
    <property type="entry name" value="FUR"/>
    <property type="match status" value="1"/>
</dbReference>
<dbReference type="GO" id="GO:0000976">
    <property type="term" value="F:transcription cis-regulatory region binding"/>
    <property type="evidence" value="ECO:0007669"/>
    <property type="project" value="TreeGrafter"/>
</dbReference>
<gene>
    <name evidence="8" type="ORF">QX51_12210</name>
</gene>
<dbReference type="RefSeq" id="WP_039680188.1">
    <property type="nucleotide sequence ID" value="NZ_JAWGXO010000013.1"/>
</dbReference>
<keyword evidence="3 7" id="KW-0862">Zinc</keyword>